<dbReference type="AlphaFoldDB" id="A0A426YXB8"/>
<proteinExistence type="predicted"/>
<organism evidence="2 3">
    <name type="scientific">Ensete ventricosum</name>
    <name type="common">Abyssinian banana</name>
    <name type="synonym">Musa ensete</name>
    <dbReference type="NCBI Taxonomy" id="4639"/>
    <lineage>
        <taxon>Eukaryota</taxon>
        <taxon>Viridiplantae</taxon>
        <taxon>Streptophyta</taxon>
        <taxon>Embryophyta</taxon>
        <taxon>Tracheophyta</taxon>
        <taxon>Spermatophyta</taxon>
        <taxon>Magnoliopsida</taxon>
        <taxon>Liliopsida</taxon>
        <taxon>Zingiberales</taxon>
        <taxon>Musaceae</taxon>
        <taxon>Ensete</taxon>
    </lineage>
</organism>
<comment type="caution">
    <text evidence="2">The sequence shown here is derived from an EMBL/GenBank/DDBJ whole genome shotgun (WGS) entry which is preliminary data.</text>
</comment>
<evidence type="ECO:0000313" key="2">
    <source>
        <dbReference type="EMBL" id="RRT56377.1"/>
    </source>
</evidence>
<feature type="region of interest" description="Disordered" evidence="1">
    <location>
        <begin position="41"/>
        <end position="65"/>
    </location>
</feature>
<sequence length="180" mass="19386">MCASSLTVVSVRRWSSVGWVEPRGPTPEVGCWSGGVRVGRRRPSSGRELAPARRSGRVSFRRDPSDGQVSAMVDFVIPMPRRGVGAFIVSVVDPSYLITLLPLRFTMSSYLSTMPLVLAVRRASAGDDQTERGGSRIRIWDLAERVNSSTNVGDLAEKVNSGTNPGDLAERVNSGINLGA</sequence>
<evidence type="ECO:0000313" key="3">
    <source>
        <dbReference type="Proteomes" id="UP000287651"/>
    </source>
</evidence>
<gene>
    <name evidence="2" type="ORF">B296_00029294</name>
</gene>
<dbReference type="EMBL" id="AMZH03009664">
    <property type="protein sequence ID" value="RRT56377.1"/>
    <property type="molecule type" value="Genomic_DNA"/>
</dbReference>
<name>A0A426YXB8_ENSVE</name>
<accession>A0A426YXB8</accession>
<evidence type="ECO:0000256" key="1">
    <source>
        <dbReference type="SAM" id="MobiDB-lite"/>
    </source>
</evidence>
<dbReference type="Proteomes" id="UP000287651">
    <property type="component" value="Unassembled WGS sequence"/>
</dbReference>
<reference evidence="2 3" key="1">
    <citation type="journal article" date="2014" name="Agronomy (Basel)">
        <title>A Draft Genome Sequence for Ensete ventricosum, the Drought-Tolerant Tree Against Hunger.</title>
        <authorList>
            <person name="Harrison J."/>
            <person name="Moore K.A."/>
            <person name="Paszkiewicz K."/>
            <person name="Jones T."/>
            <person name="Grant M."/>
            <person name="Ambacheew D."/>
            <person name="Muzemil S."/>
            <person name="Studholme D.J."/>
        </authorList>
    </citation>
    <scope>NUCLEOTIDE SEQUENCE [LARGE SCALE GENOMIC DNA]</scope>
</reference>
<protein>
    <submittedName>
        <fullName evidence="2">Uncharacterized protein</fullName>
    </submittedName>
</protein>